<evidence type="ECO:0000313" key="3">
    <source>
        <dbReference type="Proteomes" id="UP000291469"/>
    </source>
</evidence>
<evidence type="ECO:0000256" key="1">
    <source>
        <dbReference type="SAM" id="Phobius"/>
    </source>
</evidence>
<feature type="transmembrane region" description="Helical" evidence="1">
    <location>
        <begin position="21"/>
        <end position="50"/>
    </location>
</feature>
<protein>
    <submittedName>
        <fullName evidence="2">Uncharacterized protein</fullName>
    </submittedName>
</protein>
<gene>
    <name evidence="2" type="ORF">ER308_00465</name>
</gene>
<dbReference type="AlphaFoldDB" id="A0A411YAG2"/>
<dbReference type="Proteomes" id="UP000291469">
    <property type="component" value="Chromosome"/>
</dbReference>
<proteinExistence type="predicted"/>
<sequence length="145" mass="14191">MSDESTEDGAAEEPPLARRPIGVALLAGLMLAFLHTVGVVVLGVLSAALTAGPATAGGGWDVVVWVAGLLPGGAAARPVLRRASRPAIAGVLAGFVAAGAYALLASLGDPASVPVFGWRVLSLVAVGLLAGLLTPIGPLRGDPGS</sequence>
<accession>A0A411YAG2</accession>
<reference evidence="2 3" key="1">
    <citation type="submission" date="2019-01" db="EMBL/GenBank/DDBJ databases">
        <title>Egibacter rhizosphaerae EGI 80759T.</title>
        <authorList>
            <person name="Chen D.-D."/>
            <person name="Tian Y."/>
            <person name="Jiao J.-Y."/>
            <person name="Zhang X.-T."/>
            <person name="Zhang Y.-G."/>
            <person name="Zhang Y."/>
            <person name="Xiao M."/>
            <person name="Shu W.-S."/>
            <person name="Li W.-J."/>
        </authorList>
    </citation>
    <scope>NUCLEOTIDE SEQUENCE [LARGE SCALE GENOMIC DNA]</scope>
    <source>
        <strain evidence="2 3">EGI 80759</strain>
    </source>
</reference>
<keyword evidence="1" id="KW-0812">Transmembrane</keyword>
<name>A0A411YAG2_9ACTN</name>
<organism evidence="2 3">
    <name type="scientific">Egibacter rhizosphaerae</name>
    <dbReference type="NCBI Taxonomy" id="1670831"/>
    <lineage>
        <taxon>Bacteria</taxon>
        <taxon>Bacillati</taxon>
        <taxon>Actinomycetota</taxon>
        <taxon>Nitriliruptoria</taxon>
        <taxon>Egibacterales</taxon>
        <taxon>Egibacteraceae</taxon>
        <taxon>Egibacter</taxon>
    </lineage>
</organism>
<feature type="transmembrane region" description="Helical" evidence="1">
    <location>
        <begin position="116"/>
        <end position="136"/>
    </location>
</feature>
<keyword evidence="1" id="KW-1133">Transmembrane helix</keyword>
<feature type="transmembrane region" description="Helical" evidence="1">
    <location>
        <begin position="62"/>
        <end position="80"/>
    </location>
</feature>
<dbReference type="KEGG" id="erz:ER308_00465"/>
<keyword evidence="3" id="KW-1185">Reference proteome</keyword>
<evidence type="ECO:0000313" key="2">
    <source>
        <dbReference type="EMBL" id="QBI18194.1"/>
    </source>
</evidence>
<dbReference type="EMBL" id="CP036402">
    <property type="protein sequence ID" value="QBI18194.1"/>
    <property type="molecule type" value="Genomic_DNA"/>
</dbReference>
<keyword evidence="1" id="KW-0472">Membrane</keyword>
<feature type="transmembrane region" description="Helical" evidence="1">
    <location>
        <begin position="87"/>
        <end position="104"/>
    </location>
</feature>
<dbReference type="RefSeq" id="WP_131153192.1">
    <property type="nucleotide sequence ID" value="NZ_CP036402.1"/>
</dbReference>